<evidence type="ECO:0000313" key="1">
    <source>
        <dbReference type="EMBL" id="SFH89665.1"/>
    </source>
</evidence>
<proteinExistence type="predicted"/>
<sequence length="85" mass="9780">MLQNHTETLVREVLGEYKSKETVCECEQCENDIVAIVLNKMPPKYFLSDASEGEKISYVLDKKLRFEALIQLTEAVKLAYDKNHS</sequence>
<reference evidence="2" key="1">
    <citation type="submission" date="2016-10" db="EMBL/GenBank/DDBJ databases">
        <authorList>
            <person name="Varghese N."/>
            <person name="Submissions S."/>
        </authorList>
    </citation>
    <scope>NUCLEOTIDE SEQUENCE [LARGE SCALE GENOMIC DNA]</scope>
    <source>
        <strain evidence="2">Z-7934</strain>
    </source>
</reference>
<dbReference type="InterPro" id="IPR019657">
    <property type="entry name" value="ComFB"/>
</dbReference>
<dbReference type="AlphaFoldDB" id="A0A1I3DSF7"/>
<gene>
    <name evidence="1" type="ORF">SAMN05192551_10492</name>
</gene>
<name>A0A1I3DSF7_9FIRM</name>
<dbReference type="OrthoDB" id="1707900at2"/>
<dbReference type="STRING" id="69895.SAMN05192551_10492"/>
<dbReference type="EMBL" id="FOQA01000004">
    <property type="protein sequence ID" value="SFH89665.1"/>
    <property type="molecule type" value="Genomic_DNA"/>
</dbReference>
<organism evidence="1 2">
    <name type="scientific">Tindallia magadiensis</name>
    <dbReference type="NCBI Taxonomy" id="69895"/>
    <lineage>
        <taxon>Bacteria</taxon>
        <taxon>Bacillati</taxon>
        <taxon>Bacillota</taxon>
        <taxon>Clostridia</taxon>
        <taxon>Peptostreptococcales</taxon>
        <taxon>Tindalliaceae</taxon>
        <taxon>Tindallia</taxon>
    </lineage>
</organism>
<dbReference type="RefSeq" id="WP_093371483.1">
    <property type="nucleotide sequence ID" value="NZ_FOQA01000004.1"/>
</dbReference>
<evidence type="ECO:0000313" key="2">
    <source>
        <dbReference type="Proteomes" id="UP000199287"/>
    </source>
</evidence>
<protein>
    <submittedName>
        <fullName evidence="1">Competence protein ComFB</fullName>
    </submittedName>
</protein>
<keyword evidence="2" id="KW-1185">Reference proteome</keyword>
<dbReference type="Pfam" id="PF10719">
    <property type="entry name" value="ComFB"/>
    <property type="match status" value="1"/>
</dbReference>
<dbReference type="Proteomes" id="UP000199287">
    <property type="component" value="Unassembled WGS sequence"/>
</dbReference>
<accession>A0A1I3DSF7</accession>